<dbReference type="InterPro" id="IPR029035">
    <property type="entry name" value="DHS-like_NAD/FAD-binding_dom"/>
</dbReference>
<dbReference type="EnsemblBacteria" id="AAM04662">
    <property type="protein sequence ID" value="AAM04662"/>
    <property type="gene ID" value="MA_1243"/>
</dbReference>
<dbReference type="SUPFAM" id="SSF52467">
    <property type="entry name" value="DHS-like NAD/FAD-binding domain"/>
    <property type="match status" value="1"/>
</dbReference>
<evidence type="ECO:0000313" key="2">
    <source>
        <dbReference type="Proteomes" id="UP000002487"/>
    </source>
</evidence>
<protein>
    <submittedName>
        <fullName evidence="1">Uncharacterized protein</fullName>
    </submittedName>
</protein>
<dbReference type="KEGG" id="mac:MA_1243"/>
<sequence>MVLHMSDSIRGLASNMVSRKKEGIDPYILFLGAGASISSGCSSMMQIVDDVLKHHATKSDLDKWKSEVENATQKDPKFGDLVRNEQNKIKRTRFFEIWRTLDHDTQQSILKQHLWDRKPSEGYDIIVKLIKKGFIRKILSTNLDNLLEKALHKANMCYSDDFVVLVNGKDRPEVIAKQLNSSSNFLEIIKLHGSLEFSASYAFTPEETSFFENQIESEIYKFINQSLIIVGSSMQDQDIHALFKEKGKEIYFVNSATPEAESESSRILSLRGKGKVIDGKDGHFDEFFRKLLTCMEYEENNVSSPFNESGVNVSGIEAPGLGNIVAHKLSREPYTTEIFTCSSMNTKYKVVELYESKENYSIVPDYLPRKVCKVKNFSPSIALFSSENNYENICQAINENKHIVLLCDAGVGKTTELKQLDYQCSRLHSYCPIFIPLNLYTNKRIKEYFPKNWELIPEKELLVLLDGFDEIESKNINDAIREIEFFVRECPDAHIVVSCRTNFYKIETEEDEGLLNGFTSYILLDLENKEIKKYAKDKLDFKSTYFFDSIYEKDLYPLLKSPFYLKYLVEMYIINNNLSKSKVEIFKNLLKSRIKLDIKHYRTTKELENETKNLMKNLEHVALAMECLGRNYIDNEELEEILPERSSRELLKYCTTWVKQEIDQVTWQFEHNNFQEYLAAKKLANYPIEVIKEFVSSENEHEKIALSWVNTLSFLVSIYGTDDLQKWILSVQPELFVKFEYNTISRKERIRIFKEIFESYEEKEIWIPLGKFRIDELARFGQSDEIVDYLLNKIEKGAHFTTIGTAIELLCEIKDIPTEYKERAKDILIARALETSYNGIVQNYALECLSVHKFDSKEIIDQIVPSLRRSKDDNIRSGLYRLLCNSDYLNDYIDIFLEGVDCAYSRKIFSFSEFTYLMEGFNKANSPKSIRKIVEFFRKEPENLENIYFNREIGFLDNAAQVYMKDPSILESCLELFKVLLIGHEKQAQNFLRFFDNTNSRLQVFQKIYSERNVEKYAILNLGTLADMDCIEFYVKEYEEGRITDSEIWKLQNSLAFENKQLCTQFNKLIVDKFGDKFALPPNIDYEKVRIEGVQRDVELIFNKELFLEEIVRIFKISKKEKLTRLELSHVGLENFEDNVSKLIIHLLYKIAGDKTVSLEEAIEYINGLNWDSFVIGKVYEMSIRDEDISLTLEQKRYVSEWCLSHVHDVDFRKVISKKDNRIITDRKAILLWYFLRKFGLFYPVNVLLDLISFDSSDLGTEFVGIEYLERRLPLQEMKKRILENLNEGIEYDFILENHIIFCKNHRIKQILQFTPDIITDVNRAYSVRKIALDITIEMSEDLDELEVILTKINDAFKWVVLKTLIDNNKNCEVFLLNTYNEGNENDKLEASIYLMKSQNIKGIELLIEWIKENEKYPWFIGESPLRSLSDSIFVPGLLNLLKISYQENISQDSFHSLHNDVLEALSRIAMNSERNLSEIKSCIENFITENSSNIKNINFLYSYLENLELNFSETRNKDINYVIAKFQDLNITI</sequence>
<name>Q8TRD7_METAC</name>
<dbReference type="PANTHER" id="PTHR24407:SF14">
    <property type="entry name" value="SIR2-LIKE DOMAIN-CONTAINING PROTEIN"/>
    <property type="match status" value="1"/>
</dbReference>
<organism evidence="1 2">
    <name type="scientific">Methanosarcina acetivorans (strain ATCC 35395 / DSM 2834 / JCM 12185 / C2A)</name>
    <dbReference type="NCBI Taxonomy" id="188937"/>
    <lineage>
        <taxon>Archaea</taxon>
        <taxon>Methanobacteriati</taxon>
        <taxon>Methanobacteriota</taxon>
        <taxon>Stenosarchaea group</taxon>
        <taxon>Methanomicrobia</taxon>
        <taxon>Methanosarcinales</taxon>
        <taxon>Methanosarcinaceae</taxon>
        <taxon>Methanosarcina</taxon>
    </lineage>
</organism>
<dbReference type="InParanoid" id="Q8TRD7"/>
<dbReference type="InterPro" id="IPR016024">
    <property type="entry name" value="ARM-type_fold"/>
</dbReference>
<dbReference type="InterPro" id="IPR027417">
    <property type="entry name" value="P-loop_NTPase"/>
</dbReference>
<reference evidence="1 2" key="1">
    <citation type="journal article" date="2002" name="Genome Res.">
        <title>The genome of Methanosarcina acetivorans reveals extensive metabolic and physiological diversity.</title>
        <authorList>
            <person name="Galagan J.E."/>
            <person name="Nusbaum C."/>
            <person name="Roy A."/>
            <person name="Endrizzi M.G."/>
            <person name="Macdonald P."/>
            <person name="FitzHugh W."/>
            <person name="Calvo S."/>
            <person name="Engels R."/>
            <person name="Smirnov S."/>
            <person name="Atnoor D."/>
            <person name="Brown A."/>
            <person name="Allen N."/>
            <person name="Naylor J."/>
            <person name="Stange-Thomann N."/>
            <person name="DeArellano K."/>
            <person name="Johnson R."/>
            <person name="Linton L."/>
            <person name="McEwan P."/>
            <person name="McKernan K."/>
            <person name="Talamas J."/>
            <person name="Tirrell A."/>
            <person name="Ye W."/>
            <person name="Zimmer A."/>
            <person name="Barber R.D."/>
            <person name="Cann I."/>
            <person name="Graham D.E."/>
            <person name="Grahame D.A."/>
            <person name="Guss A."/>
            <person name="Hedderich R."/>
            <person name="Ingram-Smith C."/>
            <person name="Kuettner C.H."/>
            <person name="Krzycki J.A."/>
            <person name="Leigh J.A."/>
            <person name="Li W."/>
            <person name="Liu J."/>
            <person name="Mukhopadhyay B."/>
            <person name="Reeve J.N."/>
            <person name="Smith K."/>
            <person name="Springer T.A."/>
            <person name="Umayam L.A."/>
            <person name="White O."/>
            <person name="White R.H."/>
            <person name="de Macario E.C."/>
            <person name="Ferry J.G."/>
            <person name="Jarrell K.F."/>
            <person name="Jing H."/>
            <person name="Macario A.J.L."/>
            <person name="Paulsen I."/>
            <person name="Pritchett M."/>
            <person name="Sowers K.R."/>
            <person name="Swanson R.V."/>
            <person name="Zinder S.H."/>
            <person name="Lander E."/>
            <person name="Metcalf W.W."/>
            <person name="Birren B."/>
        </authorList>
    </citation>
    <scope>NUCLEOTIDE SEQUENCE [LARGE SCALE GENOMIC DNA]</scope>
    <source>
        <strain evidence="2">ATCC 35395 / DSM 2834 / JCM 12185 / C2A</strain>
    </source>
</reference>
<dbReference type="SUPFAM" id="SSF48371">
    <property type="entry name" value="ARM repeat"/>
    <property type="match status" value="1"/>
</dbReference>
<dbReference type="HOGENOM" id="CLU_004004_0_0_2"/>
<dbReference type="Gene3D" id="3.40.50.300">
    <property type="entry name" value="P-loop containing nucleotide triphosphate hydrolases"/>
    <property type="match status" value="1"/>
</dbReference>
<accession>Q8TRD7</accession>
<dbReference type="Gene3D" id="3.40.50.1220">
    <property type="entry name" value="TPP-binding domain"/>
    <property type="match status" value="1"/>
</dbReference>
<evidence type="ECO:0000313" key="1">
    <source>
        <dbReference type="EMBL" id="AAM04662.1"/>
    </source>
</evidence>
<keyword evidence="2" id="KW-1185">Reference proteome</keyword>
<proteinExistence type="predicted"/>
<dbReference type="PANTHER" id="PTHR24407">
    <property type="entry name" value="PROTEIN KINASE DOMAIN-CONTAINING PROTEIN"/>
    <property type="match status" value="1"/>
</dbReference>
<dbReference type="EMBL" id="AE010299">
    <property type="protein sequence ID" value="AAM04662.1"/>
    <property type="molecule type" value="Genomic_DNA"/>
</dbReference>
<dbReference type="Pfam" id="PF13289">
    <property type="entry name" value="SIR2_2"/>
    <property type="match status" value="1"/>
</dbReference>
<dbReference type="Proteomes" id="UP000002487">
    <property type="component" value="Chromosome"/>
</dbReference>
<gene>
    <name evidence="1" type="ordered locus">MA_1243</name>
</gene>